<keyword evidence="1" id="KW-1133">Transmembrane helix</keyword>
<evidence type="ECO:0000313" key="3">
    <source>
        <dbReference type="Proteomes" id="UP000708208"/>
    </source>
</evidence>
<feature type="transmembrane region" description="Helical" evidence="1">
    <location>
        <begin position="6"/>
        <end position="26"/>
    </location>
</feature>
<organism evidence="2 3">
    <name type="scientific">Allacma fusca</name>
    <dbReference type="NCBI Taxonomy" id="39272"/>
    <lineage>
        <taxon>Eukaryota</taxon>
        <taxon>Metazoa</taxon>
        <taxon>Ecdysozoa</taxon>
        <taxon>Arthropoda</taxon>
        <taxon>Hexapoda</taxon>
        <taxon>Collembola</taxon>
        <taxon>Symphypleona</taxon>
        <taxon>Sminthuridae</taxon>
        <taxon>Allacma</taxon>
    </lineage>
</organism>
<name>A0A8J2JV58_9HEXA</name>
<dbReference type="EMBL" id="CAJVCH010089714">
    <property type="protein sequence ID" value="CAG7722475.1"/>
    <property type="molecule type" value="Genomic_DNA"/>
</dbReference>
<gene>
    <name evidence="2" type="ORF">AFUS01_LOCUS11606</name>
</gene>
<protein>
    <submittedName>
        <fullName evidence="2">Uncharacterized protein</fullName>
    </submittedName>
</protein>
<reference evidence="2" key="1">
    <citation type="submission" date="2021-06" db="EMBL/GenBank/DDBJ databases">
        <authorList>
            <person name="Hodson N. C."/>
            <person name="Mongue J. A."/>
            <person name="Jaron S. K."/>
        </authorList>
    </citation>
    <scope>NUCLEOTIDE SEQUENCE</scope>
</reference>
<dbReference type="AlphaFoldDB" id="A0A8J2JV58"/>
<evidence type="ECO:0000313" key="2">
    <source>
        <dbReference type="EMBL" id="CAG7722475.1"/>
    </source>
</evidence>
<keyword evidence="3" id="KW-1185">Reference proteome</keyword>
<dbReference type="Proteomes" id="UP000708208">
    <property type="component" value="Unassembled WGS sequence"/>
</dbReference>
<feature type="non-terminal residue" evidence="2">
    <location>
        <position position="1"/>
    </location>
</feature>
<proteinExistence type="predicted"/>
<keyword evidence="1" id="KW-0812">Transmembrane</keyword>
<accession>A0A8J2JV58</accession>
<dbReference type="OrthoDB" id="5982228at2759"/>
<keyword evidence="1" id="KW-0472">Membrane</keyword>
<sequence>MTRNTPASSLVVNCVVATALTMTLELQELIK</sequence>
<comment type="caution">
    <text evidence="2">The sequence shown here is derived from an EMBL/GenBank/DDBJ whole genome shotgun (WGS) entry which is preliminary data.</text>
</comment>
<evidence type="ECO:0000256" key="1">
    <source>
        <dbReference type="SAM" id="Phobius"/>
    </source>
</evidence>